<dbReference type="Proteomes" id="UP001151760">
    <property type="component" value="Unassembled WGS sequence"/>
</dbReference>
<accession>A0ABQ5H380</accession>
<evidence type="ECO:0000313" key="3">
    <source>
        <dbReference type="Proteomes" id="UP001151760"/>
    </source>
</evidence>
<keyword evidence="1" id="KW-0175">Coiled coil</keyword>
<organism evidence="2 3">
    <name type="scientific">Tanacetum coccineum</name>
    <dbReference type="NCBI Taxonomy" id="301880"/>
    <lineage>
        <taxon>Eukaryota</taxon>
        <taxon>Viridiplantae</taxon>
        <taxon>Streptophyta</taxon>
        <taxon>Embryophyta</taxon>
        <taxon>Tracheophyta</taxon>
        <taxon>Spermatophyta</taxon>
        <taxon>Magnoliopsida</taxon>
        <taxon>eudicotyledons</taxon>
        <taxon>Gunneridae</taxon>
        <taxon>Pentapetalae</taxon>
        <taxon>asterids</taxon>
        <taxon>campanulids</taxon>
        <taxon>Asterales</taxon>
        <taxon>Asteraceae</taxon>
        <taxon>Asteroideae</taxon>
        <taxon>Anthemideae</taxon>
        <taxon>Anthemidinae</taxon>
        <taxon>Tanacetum</taxon>
    </lineage>
</organism>
<evidence type="ECO:0000313" key="2">
    <source>
        <dbReference type="EMBL" id="GJT81518.1"/>
    </source>
</evidence>
<reference evidence="2" key="2">
    <citation type="submission" date="2022-01" db="EMBL/GenBank/DDBJ databases">
        <authorList>
            <person name="Yamashiro T."/>
            <person name="Shiraishi A."/>
            <person name="Satake H."/>
            <person name="Nakayama K."/>
        </authorList>
    </citation>
    <scope>NUCLEOTIDE SEQUENCE</scope>
</reference>
<protein>
    <submittedName>
        <fullName evidence="2">Uncharacterized protein</fullName>
    </submittedName>
</protein>
<gene>
    <name evidence="2" type="ORF">Tco_1055860</name>
</gene>
<proteinExistence type="predicted"/>
<evidence type="ECO:0000256" key="1">
    <source>
        <dbReference type="SAM" id="Coils"/>
    </source>
</evidence>
<keyword evidence="3" id="KW-1185">Reference proteome</keyword>
<sequence length="170" mass="19818">MFLAKKDEVGVFLSNEQNDFLIVDAAQMEEIEELSANICMMARIQPTNIDSDEGPIYDSAFINEQPKINSTIGNDQFNSNILFDDQNMEVNSRSVKHDKNVHDSHDNELEQLARNAYKEAEKQRILAQKVKQQYVELTKQLEKYKERIRVFETNNATKTNFHKEFIEADR</sequence>
<dbReference type="EMBL" id="BQNB010019087">
    <property type="protein sequence ID" value="GJT81518.1"/>
    <property type="molecule type" value="Genomic_DNA"/>
</dbReference>
<reference evidence="2" key="1">
    <citation type="journal article" date="2022" name="Int. J. Mol. Sci.">
        <title>Draft Genome of Tanacetum Coccineum: Genomic Comparison of Closely Related Tanacetum-Family Plants.</title>
        <authorList>
            <person name="Yamashiro T."/>
            <person name="Shiraishi A."/>
            <person name="Nakayama K."/>
            <person name="Satake H."/>
        </authorList>
    </citation>
    <scope>NUCLEOTIDE SEQUENCE</scope>
</reference>
<feature type="coiled-coil region" evidence="1">
    <location>
        <begin position="120"/>
        <end position="154"/>
    </location>
</feature>
<comment type="caution">
    <text evidence="2">The sequence shown here is derived from an EMBL/GenBank/DDBJ whole genome shotgun (WGS) entry which is preliminary data.</text>
</comment>
<name>A0ABQ5H380_9ASTR</name>